<dbReference type="GO" id="GO:0016020">
    <property type="term" value="C:membrane"/>
    <property type="evidence" value="ECO:0007669"/>
    <property type="project" value="UniProtKB-SubCell"/>
</dbReference>
<protein>
    <recommendedName>
        <fullName evidence="7">Tetraspanin</fullName>
    </recommendedName>
</protein>
<comment type="similarity">
    <text evidence="2 7">Belongs to the tetraspanin (TM4SF) family.</text>
</comment>
<feature type="transmembrane region" description="Helical" evidence="7">
    <location>
        <begin position="86"/>
        <end position="108"/>
    </location>
</feature>
<evidence type="ECO:0000256" key="4">
    <source>
        <dbReference type="ARBA" id="ARBA00022989"/>
    </source>
</evidence>
<feature type="disulfide bond" evidence="6">
    <location>
        <begin position="146"/>
        <end position="168"/>
    </location>
</feature>
<dbReference type="Pfam" id="PF00335">
    <property type="entry name" value="Tetraspanin"/>
    <property type="match status" value="1"/>
</dbReference>
<name>A0A3M7SZP2_BRAPC</name>
<evidence type="ECO:0000313" key="9">
    <source>
        <dbReference type="Proteomes" id="UP000276133"/>
    </source>
</evidence>
<dbReference type="PIRSF" id="PIRSF002419">
    <property type="entry name" value="Tetraspanin"/>
    <property type="match status" value="1"/>
</dbReference>
<feature type="transmembrane region" description="Helical" evidence="7">
    <location>
        <begin position="197"/>
        <end position="222"/>
    </location>
</feature>
<keyword evidence="5 7" id="KW-0472">Membrane</keyword>
<keyword evidence="9" id="KW-1185">Reference proteome</keyword>
<dbReference type="PRINTS" id="PR00259">
    <property type="entry name" value="TMFOUR"/>
</dbReference>
<dbReference type="EMBL" id="REGN01000555">
    <property type="protein sequence ID" value="RNA41129.1"/>
    <property type="molecule type" value="Genomic_DNA"/>
</dbReference>
<evidence type="ECO:0000256" key="3">
    <source>
        <dbReference type="ARBA" id="ARBA00022692"/>
    </source>
</evidence>
<organism evidence="8 9">
    <name type="scientific">Brachionus plicatilis</name>
    <name type="common">Marine rotifer</name>
    <name type="synonym">Brachionus muelleri</name>
    <dbReference type="NCBI Taxonomy" id="10195"/>
    <lineage>
        <taxon>Eukaryota</taxon>
        <taxon>Metazoa</taxon>
        <taxon>Spiralia</taxon>
        <taxon>Gnathifera</taxon>
        <taxon>Rotifera</taxon>
        <taxon>Eurotatoria</taxon>
        <taxon>Monogononta</taxon>
        <taxon>Pseudotrocha</taxon>
        <taxon>Ploima</taxon>
        <taxon>Brachionidae</taxon>
        <taxon>Brachionus</taxon>
    </lineage>
</organism>
<dbReference type="PANTHER" id="PTHR19282:SF452">
    <property type="entry name" value="LD03691P"/>
    <property type="match status" value="1"/>
</dbReference>
<dbReference type="SUPFAM" id="SSF48652">
    <property type="entry name" value="Tetraspanin"/>
    <property type="match status" value="1"/>
</dbReference>
<evidence type="ECO:0000256" key="6">
    <source>
        <dbReference type="PIRSR" id="PIRSR002419-1"/>
    </source>
</evidence>
<keyword evidence="3 7" id="KW-0812">Transmembrane</keyword>
<dbReference type="OrthoDB" id="9972904at2759"/>
<dbReference type="InterPro" id="IPR008952">
    <property type="entry name" value="Tetraspanin_EC2_sf"/>
</dbReference>
<dbReference type="AlphaFoldDB" id="A0A3M7SZP2"/>
<comment type="caution">
    <text evidence="8">The sequence shown here is derived from an EMBL/GenBank/DDBJ whole genome shotgun (WGS) entry which is preliminary data.</text>
</comment>
<evidence type="ECO:0000313" key="8">
    <source>
        <dbReference type="EMBL" id="RNA41129.1"/>
    </source>
</evidence>
<dbReference type="CDD" id="cd03127">
    <property type="entry name" value="tetraspanin_LEL"/>
    <property type="match status" value="1"/>
</dbReference>
<reference evidence="8 9" key="1">
    <citation type="journal article" date="2018" name="Sci. Rep.">
        <title>Genomic signatures of local adaptation to the degree of environmental predictability in rotifers.</title>
        <authorList>
            <person name="Franch-Gras L."/>
            <person name="Hahn C."/>
            <person name="Garcia-Roger E.M."/>
            <person name="Carmona M.J."/>
            <person name="Serra M."/>
            <person name="Gomez A."/>
        </authorList>
    </citation>
    <scope>NUCLEOTIDE SEQUENCE [LARGE SCALE GENOMIC DNA]</scope>
    <source>
        <strain evidence="8">HYR1</strain>
    </source>
</reference>
<dbReference type="InterPro" id="IPR000301">
    <property type="entry name" value="Tetraspanin_animals"/>
</dbReference>
<evidence type="ECO:0000256" key="1">
    <source>
        <dbReference type="ARBA" id="ARBA00004141"/>
    </source>
</evidence>
<sequence length="233" mass="25319">MSSYGKCIKYSLIVINTAICVSGLVMLIAGAVTQSKITDQKMARTIGGYSLPAGSVLCIIFGIFVFLLGVLGAFATIKGRQGLLNLYAGIMSLIFLIQFITGAVALGVKNSSKFDSYVEKVFAHEIKINSSHPAERDFYQNYFKCCGWNGVGDYALPNNTILAVESCCIEKDCNVTQINQLHPNPCNSKIIGASRSIIEVAGTLLLVFAFFNLTSIVLSIILSRQIRAGYQYQ</sequence>
<evidence type="ECO:0000256" key="2">
    <source>
        <dbReference type="ARBA" id="ARBA00006840"/>
    </source>
</evidence>
<gene>
    <name evidence="8" type="ORF">BpHYR1_007680</name>
</gene>
<dbReference type="InterPro" id="IPR018499">
    <property type="entry name" value="Tetraspanin/Peripherin"/>
</dbReference>
<evidence type="ECO:0000256" key="7">
    <source>
        <dbReference type="RuleBase" id="RU361218"/>
    </source>
</evidence>
<keyword evidence="4 7" id="KW-1133">Transmembrane helix</keyword>
<dbReference type="Gene3D" id="1.10.1450.10">
    <property type="entry name" value="Tetraspanin"/>
    <property type="match status" value="1"/>
</dbReference>
<dbReference type="STRING" id="10195.A0A3M7SZP2"/>
<evidence type="ECO:0000256" key="5">
    <source>
        <dbReference type="ARBA" id="ARBA00023136"/>
    </source>
</evidence>
<feature type="transmembrane region" description="Helical" evidence="7">
    <location>
        <begin position="12"/>
        <end position="33"/>
    </location>
</feature>
<dbReference type="Proteomes" id="UP000276133">
    <property type="component" value="Unassembled WGS sequence"/>
</dbReference>
<accession>A0A3M7SZP2</accession>
<feature type="transmembrane region" description="Helical" evidence="7">
    <location>
        <begin position="53"/>
        <end position="74"/>
    </location>
</feature>
<dbReference type="PANTHER" id="PTHR19282">
    <property type="entry name" value="TETRASPANIN"/>
    <property type="match status" value="1"/>
</dbReference>
<proteinExistence type="inferred from homology"/>
<comment type="subcellular location">
    <subcellularLocation>
        <location evidence="1 7">Membrane</location>
        <topology evidence="1 7">Multi-pass membrane protein</topology>
    </subcellularLocation>
</comment>
<keyword evidence="6" id="KW-1015">Disulfide bond</keyword>